<keyword evidence="1" id="KW-1133">Transmembrane helix</keyword>
<dbReference type="EMBL" id="AP015036">
    <property type="protein sequence ID" value="BAT81839.1"/>
    <property type="molecule type" value="Genomic_DNA"/>
</dbReference>
<protein>
    <submittedName>
        <fullName evidence="2">Uncharacterized protein</fullName>
    </submittedName>
</protein>
<proteinExistence type="predicted"/>
<keyword evidence="1" id="KW-0812">Transmembrane</keyword>
<dbReference type="Proteomes" id="UP000291084">
    <property type="component" value="Chromosome 3"/>
</dbReference>
<organism evidence="2 3">
    <name type="scientific">Vigna angularis var. angularis</name>
    <dbReference type="NCBI Taxonomy" id="157739"/>
    <lineage>
        <taxon>Eukaryota</taxon>
        <taxon>Viridiplantae</taxon>
        <taxon>Streptophyta</taxon>
        <taxon>Embryophyta</taxon>
        <taxon>Tracheophyta</taxon>
        <taxon>Spermatophyta</taxon>
        <taxon>Magnoliopsida</taxon>
        <taxon>eudicotyledons</taxon>
        <taxon>Gunneridae</taxon>
        <taxon>Pentapetalae</taxon>
        <taxon>rosids</taxon>
        <taxon>fabids</taxon>
        <taxon>Fabales</taxon>
        <taxon>Fabaceae</taxon>
        <taxon>Papilionoideae</taxon>
        <taxon>50 kb inversion clade</taxon>
        <taxon>NPAAA clade</taxon>
        <taxon>indigoferoid/millettioid clade</taxon>
        <taxon>Phaseoleae</taxon>
        <taxon>Vigna</taxon>
    </lineage>
</organism>
<feature type="transmembrane region" description="Helical" evidence="1">
    <location>
        <begin position="62"/>
        <end position="81"/>
    </location>
</feature>
<gene>
    <name evidence="2" type="primary">Vigan.03G173000</name>
    <name evidence="2" type="ORF">VIGAN_03173000</name>
</gene>
<dbReference type="AlphaFoldDB" id="A0A0S3RN44"/>
<evidence type="ECO:0000313" key="2">
    <source>
        <dbReference type="EMBL" id="BAT81839.1"/>
    </source>
</evidence>
<reference evidence="2 3" key="1">
    <citation type="journal article" date="2015" name="Sci. Rep.">
        <title>The power of single molecule real-time sequencing technology in the de novo assembly of a eukaryotic genome.</title>
        <authorList>
            <person name="Sakai H."/>
            <person name="Naito K."/>
            <person name="Ogiso-Tanaka E."/>
            <person name="Takahashi Y."/>
            <person name="Iseki K."/>
            <person name="Muto C."/>
            <person name="Satou K."/>
            <person name="Teruya K."/>
            <person name="Shiroma A."/>
            <person name="Shimoji M."/>
            <person name="Hirano T."/>
            <person name="Itoh T."/>
            <person name="Kaga A."/>
            <person name="Tomooka N."/>
        </authorList>
    </citation>
    <scope>NUCLEOTIDE SEQUENCE [LARGE SCALE GENOMIC DNA]</scope>
    <source>
        <strain evidence="3">cv. Shumari</strain>
    </source>
</reference>
<evidence type="ECO:0000313" key="3">
    <source>
        <dbReference type="Proteomes" id="UP000291084"/>
    </source>
</evidence>
<evidence type="ECO:0000256" key="1">
    <source>
        <dbReference type="SAM" id="Phobius"/>
    </source>
</evidence>
<accession>A0A0S3RN44</accession>
<name>A0A0S3RN44_PHAAN</name>
<keyword evidence="1" id="KW-0472">Membrane</keyword>
<keyword evidence="3" id="KW-1185">Reference proteome</keyword>
<feature type="transmembrane region" description="Helical" evidence="1">
    <location>
        <begin position="32"/>
        <end position="53"/>
    </location>
</feature>
<sequence length="93" mass="10808">MLIKLFKVREVSLELCRSPQISFANPRITDESTFGCFNTLLAVFVGSVIRFFVDLIFIQNRILYFFISGTISFVCNSFMILEIKIRDFPLDLQ</sequence>